<dbReference type="GO" id="GO:0045277">
    <property type="term" value="C:respiratory chain complex IV"/>
    <property type="evidence" value="ECO:0007669"/>
    <property type="project" value="UniProtKB-UniRule"/>
</dbReference>
<dbReference type="UniPathway" id="UPA00705"/>
<dbReference type="Pfam" id="PF02284">
    <property type="entry name" value="COX5A"/>
    <property type="match status" value="1"/>
</dbReference>
<keyword evidence="6 13" id="KW-0999">Mitochondrion inner membrane</keyword>
<organism evidence="14 15">
    <name type="scientific">Sporothrix schenckii 1099-18</name>
    <dbReference type="NCBI Taxonomy" id="1397361"/>
    <lineage>
        <taxon>Eukaryota</taxon>
        <taxon>Fungi</taxon>
        <taxon>Dikarya</taxon>
        <taxon>Ascomycota</taxon>
        <taxon>Pezizomycotina</taxon>
        <taxon>Sordariomycetes</taxon>
        <taxon>Sordariomycetidae</taxon>
        <taxon>Ophiostomatales</taxon>
        <taxon>Ophiostomataceae</taxon>
        <taxon>Sporothrix</taxon>
    </lineage>
</organism>
<evidence type="ECO:0000256" key="10">
    <source>
        <dbReference type="ARBA" id="ARBA00023136"/>
    </source>
</evidence>
<reference evidence="14 15" key="1">
    <citation type="journal article" date="2014" name="BMC Genomics">
        <title>Comparative genomics of the major fungal agents of human and animal Sporotrichosis: Sporothrix schenckii and Sporothrix brasiliensis.</title>
        <authorList>
            <person name="Teixeira M.M."/>
            <person name="de Almeida L.G."/>
            <person name="Kubitschek-Barreira P."/>
            <person name="Alves F.L."/>
            <person name="Kioshima E.S."/>
            <person name="Abadio A.K."/>
            <person name="Fernandes L."/>
            <person name="Derengowski L.S."/>
            <person name="Ferreira K.S."/>
            <person name="Souza R.C."/>
            <person name="Ruiz J.C."/>
            <person name="de Andrade N.C."/>
            <person name="Paes H.C."/>
            <person name="Nicola A.M."/>
            <person name="Albuquerque P."/>
            <person name="Gerber A.L."/>
            <person name="Martins V.P."/>
            <person name="Peconick L.D."/>
            <person name="Neto A.V."/>
            <person name="Chaucanez C.B."/>
            <person name="Silva P.A."/>
            <person name="Cunha O.L."/>
            <person name="de Oliveira F.F."/>
            <person name="dos Santos T.C."/>
            <person name="Barros A.L."/>
            <person name="Soares M.A."/>
            <person name="de Oliveira L.M."/>
            <person name="Marini M.M."/>
            <person name="Villalobos-Duno H."/>
            <person name="Cunha M.M."/>
            <person name="de Hoog S."/>
            <person name="da Silveira J.F."/>
            <person name="Henrissat B."/>
            <person name="Nino-Vega G.A."/>
            <person name="Cisalpino P.S."/>
            <person name="Mora-Montes H.M."/>
            <person name="Almeida S.R."/>
            <person name="Stajich J.E."/>
            <person name="Lopes-Bezerra L.M."/>
            <person name="Vasconcelos A.T."/>
            <person name="Felipe M.S."/>
        </authorList>
    </citation>
    <scope>NUCLEOTIDE SEQUENCE [LARGE SCALE GENOMIC DNA]</scope>
    <source>
        <strain evidence="14 15">1099-18</strain>
    </source>
</reference>
<evidence type="ECO:0000256" key="5">
    <source>
        <dbReference type="ARBA" id="ARBA00022723"/>
    </source>
</evidence>
<accession>A0A0F2LUH4</accession>
<dbReference type="InterPro" id="IPR003204">
    <property type="entry name" value="Cyt_c_oxidase_su5A/6"/>
</dbReference>
<evidence type="ECO:0000256" key="2">
    <source>
        <dbReference type="ARBA" id="ARBA00004673"/>
    </source>
</evidence>
<dbReference type="InterPro" id="IPR036545">
    <property type="entry name" value="Cyt_c_oxidase_su5A/6_sf"/>
</dbReference>
<dbReference type="GO" id="GO:0005743">
    <property type="term" value="C:mitochondrial inner membrane"/>
    <property type="evidence" value="ECO:0007669"/>
    <property type="project" value="UniProtKB-SubCell"/>
</dbReference>
<dbReference type="VEuPathDB" id="FungiDB:SPSK_05525"/>
<dbReference type="GeneID" id="27667546"/>
<keyword evidence="5 13" id="KW-0479">Metal-binding</keyword>
<dbReference type="GO" id="GO:0006123">
    <property type="term" value="P:mitochondrial electron transport, cytochrome c to oxygen"/>
    <property type="evidence" value="ECO:0007669"/>
    <property type="project" value="UniProtKB-UniRule"/>
</dbReference>
<evidence type="ECO:0000256" key="8">
    <source>
        <dbReference type="ARBA" id="ARBA00023004"/>
    </source>
</evidence>
<comment type="function">
    <text evidence="13">Component of the cytochrome c oxidase, the last enzyme in the mitochondrial electron transport chain which drives oxidative phosphorylation. The respiratory chain contains 3 multisubunit complexes succinate dehydrogenase (complex II, CII), ubiquinol-cytochrome c oxidoreductase (cytochrome b-c1 complex, complex III, CIII) and cytochrome c oxidase (complex IV, CIV), that cooperate to transfer electrons derived from NADH and succinate to molecular oxygen, creating an electrochemical gradient over the inner membrane that drives transmembrane transport and the ATP synthase. Cytochrome c oxidase is the component of the respiratory chain that catalyzes the reduction of oxygen to water. Electrons originating from reduced cytochrome c in the intermembrane space (IMS) are transferred via the dinuclear copper A center (CU(A)) of subunit 2 and heme A of subunit 1 to the active site in subunit 1, a binuclear center (BNC) formed by heme A3 and copper B (CU(B)). The BNC reduces molecular oxygen to 2 water molecules using 4 electrons from cytochrome c in the IMS and 4 protons from the mitochondrial matrix.</text>
</comment>
<keyword evidence="7 13" id="KW-0809">Transit peptide</keyword>
<sequence length="192" mass="21716">MSASIFRAAARGFRAPLVARPAAMTTRTAFVQKAAFSAGARLRSEHQEETFEEFTARQLRGRAAQLRLDVSACSIYYPDGFLGQLSRKLKLTSNVWSRYEKEFDSVQDVFELQRNLNNAFAYDLVPSPSVLIAALKAARRVNDYPTAVRVFEGIKAKVENKGQYQQYLEELKPLKEELGIVLKEELYPEESA</sequence>
<dbReference type="SUPFAM" id="SSF48479">
    <property type="entry name" value="Cytochrome c oxidase subunit E"/>
    <property type="match status" value="1"/>
</dbReference>
<dbReference type="KEGG" id="ssck:SPSK_05525"/>
<evidence type="ECO:0000256" key="4">
    <source>
        <dbReference type="ARBA" id="ARBA00022617"/>
    </source>
</evidence>
<evidence type="ECO:0000313" key="15">
    <source>
        <dbReference type="Proteomes" id="UP000033710"/>
    </source>
</evidence>
<evidence type="ECO:0000256" key="6">
    <source>
        <dbReference type="ARBA" id="ARBA00022792"/>
    </source>
</evidence>
<dbReference type="FunFam" id="1.25.40.40:FF:000001">
    <property type="entry name" value="Cytochrome c oxidase subunit VI"/>
    <property type="match status" value="1"/>
</dbReference>
<comment type="caution">
    <text evidence="14">The sequence shown here is derived from an EMBL/GenBank/DDBJ whole genome shotgun (WGS) entry which is preliminary data.</text>
</comment>
<dbReference type="Gene3D" id="1.25.40.40">
    <property type="entry name" value="Cytochrome c oxidase, subunit Va/VI"/>
    <property type="match status" value="1"/>
</dbReference>
<dbReference type="AlphaFoldDB" id="A0A0F2LUH4"/>
<dbReference type="Proteomes" id="UP000033710">
    <property type="component" value="Unassembled WGS sequence"/>
</dbReference>
<dbReference type="EMBL" id="AXCR01000012">
    <property type="protein sequence ID" value="KJR81128.1"/>
    <property type="molecule type" value="Genomic_DNA"/>
</dbReference>
<evidence type="ECO:0000256" key="3">
    <source>
        <dbReference type="ARBA" id="ARBA00007972"/>
    </source>
</evidence>
<evidence type="ECO:0000256" key="12">
    <source>
        <dbReference type="ARBA" id="ARBA00082700"/>
    </source>
</evidence>
<gene>
    <name evidence="14" type="ORF">SPSK_05525</name>
</gene>
<keyword evidence="4 13" id="KW-0349">Heme</keyword>
<dbReference type="PANTHER" id="PTHR14200">
    <property type="entry name" value="CYTOCHROME C OXIDASE POLYPEPTIDE"/>
    <property type="match status" value="1"/>
</dbReference>
<evidence type="ECO:0000256" key="1">
    <source>
        <dbReference type="ARBA" id="ARBA00004443"/>
    </source>
</evidence>
<dbReference type="PANTHER" id="PTHR14200:SF11">
    <property type="entry name" value="CYTOCHROME C OXIDASE SUBUNIT 5A, MITOCHONDRIAL"/>
    <property type="match status" value="1"/>
</dbReference>
<evidence type="ECO:0000256" key="9">
    <source>
        <dbReference type="ARBA" id="ARBA00023128"/>
    </source>
</evidence>
<reference evidence="14 15" key="2">
    <citation type="journal article" date="2015" name="Eukaryot. Cell">
        <title>Asexual propagation of a virulent clone complex in a human and feline outbreak of sporotrichosis.</title>
        <authorList>
            <person name="Teixeira Mde M."/>
            <person name="Rodrigues A.M."/>
            <person name="Tsui C.K."/>
            <person name="de Almeida L.G."/>
            <person name="Van Diepeningen A.D."/>
            <person name="van den Ende B.G."/>
            <person name="Fernandes G.F."/>
            <person name="Kano R."/>
            <person name="Hamelin R.C."/>
            <person name="Lopes-Bezerra L.M."/>
            <person name="Vasconcelos A.T."/>
            <person name="de Hoog S."/>
            <person name="de Camargo Z.P."/>
            <person name="Felipe M.S."/>
        </authorList>
    </citation>
    <scope>NUCLEOTIDE SEQUENCE [LARGE SCALE GENOMIC DNA]</scope>
    <source>
        <strain evidence="14 15">1099-18</strain>
    </source>
</reference>
<evidence type="ECO:0000313" key="14">
    <source>
        <dbReference type="EMBL" id="KJR81128.1"/>
    </source>
</evidence>
<evidence type="ECO:0000256" key="13">
    <source>
        <dbReference type="RuleBase" id="RU368103"/>
    </source>
</evidence>
<proteinExistence type="inferred from homology"/>
<dbReference type="CDD" id="cd00923">
    <property type="entry name" value="Cyt_c_Oxidase_Va"/>
    <property type="match status" value="1"/>
</dbReference>
<comment type="pathway">
    <text evidence="2 13">Energy metabolism; oxidative phosphorylation.</text>
</comment>
<keyword evidence="9 13" id="KW-0496">Mitochondrion</keyword>
<comment type="similarity">
    <text evidence="3 13">Belongs to the cytochrome c oxidase subunit 5A family.</text>
</comment>
<comment type="subunit">
    <text evidence="13">Component of the cytochrome c oxidase (complex IV, CIV), a multisubunit enzyme composed of a catalytic core of 3 subunits and several supernumerary subunits.</text>
</comment>
<dbReference type="RefSeq" id="XP_016583804.1">
    <property type="nucleotide sequence ID" value="XM_016732269.1"/>
</dbReference>
<name>A0A0F2LUH4_SPOSC</name>
<evidence type="ECO:0000256" key="11">
    <source>
        <dbReference type="ARBA" id="ARBA00070174"/>
    </source>
</evidence>
<evidence type="ECO:0000256" key="7">
    <source>
        <dbReference type="ARBA" id="ARBA00022946"/>
    </source>
</evidence>
<protein>
    <recommendedName>
        <fullName evidence="11 13">Cytochrome c oxidase subunit 6, mitochondrial</fullName>
    </recommendedName>
    <alternativeName>
        <fullName evidence="12 13">Cytochrome c oxidase polypeptide VI</fullName>
    </alternativeName>
</protein>
<dbReference type="GO" id="GO:0046872">
    <property type="term" value="F:metal ion binding"/>
    <property type="evidence" value="ECO:0007669"/>
    <property type="project" value="UniProtKB-UniRule"/>
</dbReference>
<comment type="subcellular location">
    <subcellularLocation>
        <location evidence="1 13">Mitochondrion inner membrane</location>
        <topology evidence="1 13">Peripheral membrane protein</topology>
        <orientation evidence="1 13">Matrix side</orientation>
    </subcellularLocation>
</comment>
<dbReference type="OrthoDB" id="5778907at2759"/>
<keyword evidence="10 13" id="KW-0472">Membrane</keyword>
<keyword evidence="8 13" id="KW-0408">Iron</keyword>